<reference evidence="2 3" key="1">
    <citation type="submission" date="2021-06" db="EMBL/GenBank/DDBJ databases">
        <authorList>
            <person name="Palmer J.M."/>
        </authorList>
    </citation>
    <scope>NUCLEOTIDE SEQUENCE [LARGE SCALE GENOMIC DNA]</scope>
    <source>
        <strain evidence="3">if_2019</strain>
        <tissue evidence="2">Muscle</tissue>
    </source>
</reference>
<proteinExistence type="predicted"/>
<evidence type="ECO:0000256" key="1">
    <source>
        <dbReference type="SAM" id="Phobius"/>
    </source>
</evidence>
<feature type="transmembrane region" description="Helical" evidence="1">
    <location>
        <begin position="66"/>
        <end position="83"/>
    </location>
</feature>
<gene>
    <name evidence="2" type="ORF">ILYODFUR_025578</name>
</gene>
<dbReference type="Proteomes" id="UP001482620">
    <property type="component" value="Unassembled WGS sequence"/>
</dbReference>
<keyword evidence="1" id="KW-0472">Membrane</keyword>
<evidence type="ECO:0008006" key="4">
    <source>
        <dbReference type="Google" id="ProtNLM"/>
    </source>
</evidence>
<dbReference type="EMBL" id="JAHRIQ010072653">
    <property type="protein sequence ID" value="MEQ2245244.1"/>
    <property type="molecule type" value="Genomic_DNA"/>
</dbReference>
<comment type="caution">
    <text evidence="2">The sequence shown here is derived from an EMBL/GenBank/DDBJ whole genome shotgun (WGS) entry which is preliminary data.</text>
</comment>
<evidence type="ECO:0000313" key="3">
    <source>
        <dbReference type="Proteomes" id="UP001482620"/>
    </source>
</evidence>
<keyword evidence="1" id="KW-0812">Transmembrane</keyword>
<keyword evidence="3" id="KW-1185">Reference proteome</keyword>
<organism evidence="2 3">
    <name type="scientific">Ilyodon furcidens</name>
    <name type="common">goldbreast splitfin</name>
    <dbReference type="NCBI Taxonomy" id="33524"/>
    <lineage>
        <taxon>Eukaryota</taxon>
        <taxon>Metazoa</taxon>
        <taxon>Chordata</taxon>
        <taxon>Craniata</taxon>
        <taxon>Vertebrata</taxon>
        <taxon>Euteleostomi</taxon>
        <taxon>Actinopterygii</taxon>
        <taxon>Neopterygii</taxon>
        <taxon>Teleostei</taxon>
        <taxon>Neoteleostei</taxon>
        <taxon>Acanthomorphata</taxon>
        <taxon>Ovalentaria</taxon>
        <taxon>Atherinomorphae</taxon>
        <taxon>Cyprinodontiformes</taxon>
        <taxon>Goodeidae</taxon>
        <taxon>Ilyodon</taxon>
    </lineage>
</organism>
<evidence type="ECO:0000313" key="2">
    <source>
        <dbReference type="EMBL" id="MEQ2245244.1"/>
    </source>
</evidence>
<sequence>MHTAWLVLGVSVCGRPSFHLIFFLNAHYNNTTFERAEVDLGLFSPLCAVCRLASQVGRGPSDRDLGWGWGLGGCLVLGLAFCLSQDRLDFLGSWSLASMPSLSVGGVLGSVEGVLAWQC</sequence>
<name>A0ABV0UK52_9TELE</name>
<accession>A0ABV0UK52</accession>
<keyword evidence="1" id="KW-1133">Transmembrane helix</keyword>
<protein>
    <recommendedName>
        <fullName evidence="4">Secreted protein</fullName>
    </recommendedName>
</protein>